<dbReference type="AlphaFoldDB" id="D3QAD5"/>
<feature type="domain" description="RNA polymerase sigma-70 region 2" evidence="7">
    <location>
        <begin position="13"/>
        <end position="77"/>
    </location>
</feature>
<dbReference type="NCBIfam" id="TIGR02983">
    <property type="entry name" value="SigE-fam_strep"/>
    <property type="match status" value="1"/>
</dbReference>
<dbReference type="KEGG" id="sna:Snas_3047"/>
<dbReference type="Gene3D" id="1.10.10.10">
    <property type="entry name" value="Winged helix-like DNA-binding domain superfamily/Winged helix DNA-binding domain"/>
    <property type="match status" value="1"/>
</dbReference>
<dbReference type="InterPro" id="IPR007627">
    <property type="entry name" value="RNA_pol_sigma70_r2"/>
</dbReference>
<dbReference type="InterPro" id="IPR014325">
    <property type="entry name" value="RNA_pol_sigma-E_actinobac"/>
</dbReference>
<dbReference type="Pfam" id="PF04542">
    <property type="entry name" value="Sigma70_r2"/>
    <property type="match status" value="1"/>
</dbReference>
<sequence length="169" mass="19575">MKPEAEAEYREFVSARLDQLGRFAFLLCRDWHRAEDAVQKGLVKLYLHWDKTTIKSPDAYVRQVIVNVVREEARRHWFKRERSSDRLPERHHPDPGEAGSERLTMLDALSRLPKRQRIAVVLRIWEDLSVEQTAEIMACSPGTVKSQTARGLQTLRGLLSETIPEEVTT</sequence>
<evidence type="ECO:0000313" key="10">
    <source>
        <dbReference type="Proteomes" id="UP000000844"/>
    </source>
</evidence>
<keyword evidence="2" id="KW-0805">Transcription regulation</keyword>
<dbReference type="PANTHER" id="PTHR43133:SF50">
    <property type="entry name" value="ECF RNA POLYMERASE SIGMA FACTOR SIGM"/>
    <property type="match status" value="1"/>
</dbReference>
<name>D3QAD5_STANL</name>
<keyword evidence="5" id="KW-0804">Transcription</keyword>
<gene>
    <name evidence="9" type="ordered locus">Snas_3047</name>
</gene>
<evidence type="ECO:0000259" key="7">
    <source>
        <dbReference type="Pfam" id="PF04542"/>
    </source>
</evidence>
<dbReference type="SUPFAM" id="SSF88946">
    <property type="entry name" value="Sigma2 domain of RNA polymerase sigma factors"/>
    <property type="match status" value="1"/>
</dbReference>
<protein>
    <submittedName>
        <fullName evidence="9">RNA polymerase, sigma-24 subunit, ECF subfamily</fullName>
    </submittedName>
</protein>
<accession>D3QAD5</accession>
<evidence type="ECO:0000259" key="8">
    <source>
        <dbReference type="Pfam" id="PF08281"/>
    </source>
</evidence>
<dbReference type="HOGENOM" id="CLU_047691_15_4_11"/>
<dbReference type="GO" id="GO:0006352">
    <property type="term" value="P:DNA-templated transcription initiation"/>
    <property type="evidence" value="ECO:0007669"/>
    <property type="project" value="InterPro"/>
</dbReference>
<dbReference type="InterPro" id="IPR013249">
    <property type="entry name" value="RNA_pol_sigma70_r4_t2"/>
</dbReference>
<dbReference type="Proteomes" id="UP000000844">
    <property type="component" value="Chromosome"/>
</dbReference>
<feature type="compositionally biased region" description="Basic and acidic residues" evidence="6">
    <location>
        <begin position="82"/>
        <end position="95"/>
    </location>
</feature>
<dbReference type="NCBIfam" id="TIGR02937">
    <property type="entry name" value="sigma70-ECF"/>
    <property type="match status" value="1"/>
</dbReference>
<dbReference type="CDD" id="cd06171">
    <property type="entry name" value="Sigma70_r4"/>
    <property type="match status" value="1"/>
</dbReference>
<dbReference type="Pfam" id="PF08281">
    <property type="entry name" value="Sigma70_r4_2"/>
    <property type="match status" value="1"/>
</dbReference>
<dbReference type="InterPro" id="IPR036388">
    <property type="entry name" value="WH-like_DNA-bd_sf"/>
</dbReference>
<evidence type="ECO:0000256" key="4">
    <source>
        <dbReference type="ARBA" id="ARBA00023125"/>
    </source>
</evidence>
<dbReference type="OrthoDB" id="2046835at2"/>
<reference evidence="9 10" key="1">
    <citation type="journal article" date="2009" name="Stand. Genomic Sci.">
        <title>Complete genome sequence of Stackebrandtia nassauensis type strain (LLR-40K-21).</title>
        <authorList>
            <person name="Munk C."/>
            <person name="Lapidus A."/>
            <person name="Copeland A."/>
            <person name="Jando M."/>
            <person name="Mayilraj S."/>
            <person name="Glavina Del Rio T."/>
            <person name="Nolan M."/>
            <person name="Chen F."/>
            <person name="Lucas S."/>
            <person name="Tice H."/>
            <person name="Cheng J.F."/>
            <person name="Han C."/>
            <person name="Detter J.C."/>
            <person name="Bruce D."/>
            <person name="Goodwin L."/>
            <person name="Chain P."/>
            <person name="Pitluck S."/>
            <person name="Goker M."/>
            <person name="Ovchinikova G."/>
            <person name="Pati A."/>
            <person name="Ivanova N."/>
            <person name="Mavromatis K."/>
            <person name="Chen A."/>
            <person name="Palaniappan K."/>
            <person name="Land M."/>
            <person name="Hauser L."/>
            <person name="Chang Y.J."/>
            <person name="Jeffries C.D."/>
            <person name="Bristow J."/>
            <person name="Eisen J.A."/>
            <person name="Markowitz V."/>
            <person name="Hugenholtz P."/>
            <person name="Kyrpides N.C."/>
            <person name="Klenk H.P."/>
        </authorList>
    </citation>
    <scope>NUCLEOTIDE SEQUENCE [LARGE SCALE GENOMIC DNA]</scope>
    <source>
        <strain evidence="10">DSM 44728 / CIP 108903 / NRRL B-16338 / NBRC 102104 / LLR-40K-21</strain>
    </source>
</reference>
<dbReference type="InterPro" id="IPR013325">
    <property type="entry name" value="RNA_pol_sigma_r2"/>
</dbReference>
<dbReference type="GO" id="GO:0003677">
    <property type="term" value="F:DNA binding"/>
    <property type="evidence" value="ECO:0007669"/>
    <property type="project" value="UniProtKB-KW"/>
</dbReference>
<feature type="domain" description="RNA polymerase sigma factor 70 region 4 type 2" evidence="8">
    <location>
        <begin position="105"/>
        <end position="155"/>
    </location>
</feature>
<dbReference type="InterPro" id="IPR013324">
    <property type="entry name" value="RNA_pol_sigma_r3/r4-like"/>
</dbReference>
<keyword evidence="10" id="KW-1185">Reference proteome</keyword>
<dbReference type="InterPro" id="IPR039425">
    <property type="entry name" value="RNA_pol_sigma-70-like"/>
</dbReference>
<dbReference type="GO" id="GO:0016987">
    <property type="term" value="F:sigma factor activity"/>
    <property type="evidence" value="ECO:0007669"/>
    <property type="project" value="UniProtKB-KW"/>
</dbReference>
<proteinExistence type="inferred from homology"/>
<dbReference type="STRING" id="446470.Snas_3047"/>
<dbReference type="RefSeq" id="WP_013018289.1">
    <property type="nucleotide sequence ID" value="NC_013947.1"/>
</dbReference>
<evidence type="ECO:0000256" key="1">
    <source>
        <dbReference type="ARBA" id="ARBA00010641"/>
    </source>
</evidence>
<dbReference type="Gene3D" id="1.10.1740.10">
    <property type="match status" value="1"/>
</dbReference>
<evidence type="ECO:0000256" key="3">
    <source>
        <dbReference type="ARBA" id="ARBA00023082"/>
    </source>
</evidence>
<keyword evidence="3" id="KW-0731">Sigma factor</keyword>
<dbReference type="PANTHER" id="PTHR43133">
    <property type="entry name" value="RNA POLYMERASE ECF-TYPE SIGMA FACTO"/>
    <property type="match status" value="1"/>
</dbReference>
<keyword evidence="4" id="KW-0238">DNA-binding</keyword>
<organism evidence="9 10">
    <name type="scientific">Stackebrandtia nassauensis (strain DSM 44728 / CIP 108903 / NRRL B-16338 / NBRC 102104 / LLR-40K-21)</name>
    <dbReference type="NCBI Taxonomy" id="446470"/>
    <lineage>
        <taxon>Bacteria</taxon>
        <taxon>Bacillati</taxon>
        <taxon>Actinomycetota</taxon>
        <taxon>Actinomycetes</taxon>
        <taxon>Glycomycetales</taxon>
        <taxon>Glycomycetaceae</taxon>
        <taxon>Stackebrandtia</taxon>
    </lineage>
</organism>
<evidence type="ECO:0000256" key="5">
    <source>
        <dbReference type="ARBA" id="ARBA00023163"/>
    </source>
</evidence>
<dbReference type="SUPFAM" id="SSF88659">
    <property type="entry name" value="Sigma3 and sigma4 domains of RNA polymerase sigma factors"/>
    <property type="match status" value="1"/>
</dbReference>
<feature type="region of interest" description="Disordered" evidence="6">
    <location>
        <begin position="82"/>
        <end position="101"/>
    </location>
</feature>
<evidence type="ECO:0000256" key="6">
    <source>
        <dbReference type="SAM" id="MobiDB-lite"/>
    </source>
</evidence>
<evidence type="ECO:0000256" key="2">
    <source>
        <dbReference type="ARBA" id="ARBA00023015"/>
    </source>
</evidence>
<dbReference type="EMBL" id="CP001778">
    <property type="protein sequence ID" value="ADD42718.1"/>
    <property type="molecule type" value="Genomic_DNA"/>
</dbReference>
<dbReference type="eggNOG" id="COG1595">
    <property type="taxonomic scope" value="Bacteria"/>
</dbReference>
<dbReference type="InterPro" id="IPR014284">
    <property type="entry name" value="RNA_pol_sigma-70_dom"/>
</dbReference>
<evidence type="ECO:0000313" key="9">
    <source>
        <dbReference type="EMBL" id="ADD42718.1"/>
    </source>
</evidence>
<comment type="similarity">
    <text evidence="1">Belongs to the sigma-70 factor family. ECF subfamily.</text>
</comment>